<feature type="region of interest" description="Disordered" evidence="5">
    <location>
        <begin position="387"/>
        <end position="442"/>
    </location>
</feature>
<feature type="compositionally biased region" description="Low complexity" evidence="5">
    <location>
        <begin position="228"/>
        <end position="243"/>
    </location>
</feature>
<protein>
    <submittedName>
        <fullName evidence="7">SWI/SNF nucleosome remodeling complex component</fullName>
    </submittedName>
</protein>
<feature type="compositionally biased region" description="Polar residues" evidence="5">
    <location>
        <begin position="1"/>
        <end position="10"/>
    </location>
</feature>
<feature type="region of interest" description="Disordered" evidence="5">
    <location>
        <begin position="266"/>
        <end position="308"/>
    </location>
</feature>
<gene>
    <name evidence="7" type="primary">C08B11.3</name>
    <name evidence="7" type="ORF">FJT64_026151</name>
</gene>
<feature type="region of interest" description="Disordered" evidence="5">
    <location>
        <begin position="177"/>
        <end position="246"/>
    </location>
</feature>
<feature type="compositionally biased region" description="Pro residues" evidence="5">
    <location>
        <begin position="399"/>
        <end position="427"/>
    </location>
</feature>
<dbReference type="InterPro" id="IPR003150">
    <property type="entry name" value="DNA-bd_RFX"/>
</dbReference>
<evidence type="ECO:0000256" key="5">
    <source>
        <dbReference type="SAM" id="MobiDB-lite"/>
    </source>
</evidence>
<keyword evidence="8" id="KW-1185">Reference proteome</keyword>
<dbReference type="OrthoDB" id="338531at2759"/>
<feature type="compositionally biased region" description="Low complexity" evidence="5">
    <location>
        <begin position="202"/>
        <end position="217"/>
    </location>
</feature>
<dbReference type="GO" id="GO:0003677">
    <property type="term" value="F:DNA binding"/>
    <property type="evidence" value="ECO:0007669"/>
    <property type="project" value="InterPro"/>
</dbReference>
<evidence type="ECO:0000313" key="7">
    <source>
        <dbReference type="EMBL" id="KAF0301609.1"/>
    </source>
</evidence>
<keyword evidence="2" id="KW-0805">Transcription regulation</keyword>
<dbReference type="PANTHER" id="PTHR22970">
    <property type="entry name" value="AT-RICH INTERACTIVE DOMAIN-CONTAINING PROTEIN 2"/>
    <property type="match status" value="1"/>
</dbReference>
<dbReference type="GO" id="GO:0006325">
    <property type="term" value="P:chromatin organization"/>
    <property type="evidence" value="ECO:0007669"/>
    <property type="project" value="UniProtKB-KW"/>
</dbReference>
<proteinExistence type="predicted"/>
<evidence type="ECO:0000256" key="2">
    <source>
        <dbReference type="ARBA" id="ARBA00023015"/>
    </source>
</evidence>
<organism evidence="7 8">
    <name type="scientific">Amphibalanus amphitrite</name>
    <name type="common">Striped barnacle</name>
    <name type="synonym">Balanus amphitrite</name>
    <dbReference type="NCBI Taxonomy" id="1232801"/>
    <lineage>
        <taxon>Eukaryota</taxon>
        <taxon>Metazoa</taxon>
        <taxon>Ecdysozoa</taxon>
        <taxon>Arthropoda</taxon>
        <taxon>Crustacea</taxon>
        <taxon>Multicrustacea</taxon>
        <taxon>Cirripedia</taxon>
        <taxon>Thoracica</taxon>
        <taxon>Thoracicalcarea</taxon>
        <taxon>Balanomorpha</taxon>
        <taxon>Balanoidea</taxon>
        <taxon>Balanidae</taxon>
        <taxon>Amphibalaninae</taxon>
        <taxon>Amphibalanus</taxon>
    </lineage>
</organism>
<name>A0A6A4W8Y6_AMPAM</name>
<dbReference type="EMBL" id="VIIS01001147">
    <property type="protein sequence ID" value="KAF0301609.1"/>
    <property type="molecule type" value="Genomic_DNA"/>
</dbReference>
<feature type="compositionally biased region" description="Pro residues" evidence="5">
    <location>
        <begin position="126"/>
        <end position="150"/>
    </location>
</feature>
<dbReference type="PROSITE" id="PS51526">
    <property type="entry name" value="RFX_DBD"/>
    <property type="match status" value="1"/>
</dbReference>
<evidence type="ECO:0000256" key="1">
    <source>
        <dbReference type="ARBA" id="ARBA00022853"/>
    </source>
</evidence>
<feature type="compositionally biased region" description="Low complexity" evidence="5">
    <location>
        <begin position="357"/>
        <end position="372"/>
    </location>
</feature>
<dbReference type="PANTHER" id="PTHR22970:SF14">
    <property type="entry name" value="AT-RICH INTERACTIVE DOMAIN-CONTAINING PROTEIN 2"/>
    <property type="match status" value="1"/>
</dbReference>
<dbReference type="InterPro" id="IPR036388">
    <property type="entry name" value="WH-like_DNA-bd_sf"/>
</dbReference>
<feature type="compositionally biased region" description="Low complexity" evidence="5">
    <location>
        <begin position="179"/>
        <end position="190"/>
    </location>
</feature>
<comment type="caution">
    <text evidence="7">The sequence shown here is derived from an EMBL/GenBank/DDBJ whole genome shotgun (WGS) entry which is preliminary data.</text>
</comment>
<keyword evidence="1" id="KW-0156">Chromatin regulator</keyword>
<dbReference type="GO" id="GO:0006355">
    <property type="term" value="P:regulation of DNA-templated transcription"/>
    <property type="evidence" value="ECO:0007669"/>
    <property type="project" value="InterPro"/>
</dbReference>
<feature type="domain" description="RFX-type winged-helix" evidence="6">
    <location>
        <begin position="31"/>
        <end position="109"/>
    </location>
</feature>
<keyword evidence="3" id="KW-0804">Transcription</keyword>
<dbReference type="Pfam" id="PF02257">
    <property type="entry name" value="RFX_DNA_binding"/>
    <property type="match status" value="1"/>
</dbReference>
<reference evidence="7 8" key="1">
    <citation type="submission" date="2019-07" db="EMBL/GenBank/DDBJ databases">
        <title>Draft genome assembly of a fouling barnacle, Amphibalanus amphitrite (Darwin, 1854): The first reference genome for Thecostraca.</title>
        <authorList>
            <person name="Kim W."/>
        </authorList>
    </citation>
    <scope>NUCLEOTIDE SEQUENCE [LARGE SCALE GENOMIC DNA]</scope>
    <source>
        <strain evidence="7">SNU_AA5</strain>
        <tissue evidence="7">Soma without cirri and trophi</tissue>
    </source>
</reference>
<feature type="region of interest" description="Disordered" evidence="5">
    <location>
        <begin position="703"/>
        <end position="726"/>
    </location>
</feature>
<evidence type="ECO:0000259" key="6">
    <source>
        <dbReference type="PROSITE" id="PS51526"/>
    </source>
</evidence>
<feature type="region of interest" description="Disordered" evidence="5">
    <location>
        <begin position="343"/>
        <end position="372"/>
    </location>
</feature>
<feature type="region of interest" description="Disordered" evidence="5">
    <location>
        <begin position="1"/>
        <end position="23"/>
    </location>
</feature>
<evidence type="ECO:0000256" key="4">
    <source>
        <dbReference type="ARBA" id="ARBA00023242"/>
    </source>
</evidence>
<evidence type="ECO:0000256" key="3">
    <source>
        <dbReference type="ARBA" id="ARBA00023163"/>
    </source>
</evidence>
<dbReference type="AlphaFoldDB" id="A0A6A4W8Y6"/>
<dbReference type="InterPro" id="IPR052406">
    <property type="entry name" value="Chromatin_Remodeling_Comp"/>
</dbReference>
<dbReference type="Gene3D" id="1.10.10.10">
    <property type="entry name" value="Winged helix-like DNA-binding domain superfamily/Winged helix DNA-binding domain"/>
    <property type="match status" value="1"/>
</dbReference>
<feature type="region of interest" description="Disordered" evidence="5">
    <location>
        <begin position="122"/>
        <end position="154"/>
    </location>
</feature>
<dbReference type="Proteomes" id="UP000440578">
    <property type="component" value="Unassembled WGS sequence"/>
</dbReference>
<accession>A0A6A4W8Y6</accession>
<keyword evidence="4" id="KW-0539">Nucleus</keyword>
<evidence type="ECO:0000313" key="8">
    <source>
        <dbReference type="Proteomes" id="UP000440578"/>
    </source>
</evidence>
<sequence length="812" mass="84485">MPFIQPSQPTVLPKGPTSHLTGAPTENTLWTVKWLQTVCEISAGQSIEQGVLYKQYTASAAAQHWKGIITQGEFANCVKSVFGSAVTAVARRVPSGVTEYHFEGIRSKLQIVTTVVQQPTAVAAAPRPPPPVSAPAPAPAAPPPPPPPASSAPVTSSILKAQLSAPPRPEVLRAKEQLPPVSSQAVPSSPRLSQALLGGGPAPSASSSLIKSLLASKVAPSPPPPPTSVTVSSSSPAGGLSPSCFTTPQAQVARNMQNKRLAVNGVSENEPPTEQTPPPSDPAAAGDGAVHNGVKPSPPNSNSNSNAGCGEGLLADLLERKVAPVNGIDKELRIGDRGLELVNNNNGTGGGEGDEQPAGAVNGGAPPAKRNGTDLLASALDMAGLMDDLGAMDDDDPAPASPPPPPAPPTPPPAPAATAPQTPPQQPPAGQQGFKRPAEGVAGGEAKRLQLGAQPVALQSAVTAGGQQVVMVPQSMANMVLKLPANVSQGQQLLLPQGQLMMTSSGQLVLGQHQAQVMVQGAGTGNVVVGQPAVGQPQTVLVAQTPQQQGTATRTLIFLPPHQKVYVSQPGVTHQGQLMVQVTRAGGQTQVVNSTVVTGSRAAQQHLRGQPQPIVSAQPAAAVVRPAPSLLCEWRGCLRGFPTAYAVYQHAIEAHCPPQLTDIPCLWERCDGMIRKRYSMMTHLQDRHCPEQMLRLMRRRREQLQATGKTDIPTPSAPPPHPGYANNAALQAIRRHALSEVKPPPDEKEGPVTKSIRLTAALILRNIAVFSQHGRRVLRAHESHLLNIAASSAESSRTIGQLLADLHEADPS</sequence>